<organism evidence="2 3">
    <name type="scientific">Rickenella mellea</name>
    <dbReference type="NCBI Taxonomy" id="50990"/>
    <lineage>
        <taxon>Eukaryota</taxon>
        <taxon>Fungi</taxon>
        <taxon>Dikarya</taxon>
        <taxon>Basidiomycota</taxon>
        <taxon>Agaricomycotina</taxon>
        <taxon>Agaricomycetes</taxon>
        <taxon>Hymenochaetales</taxon>
        <taxon>Rickenellaceae</taxon>
        <taxon>Rickenella</taxon>
    </lineage>
</organism>
<gene>
    <name evidence="2" type="ORF">BD410DRAFT_721700</name>
</gene>
<evidence type="ECO:0000259" key="1">
    <source>
        <dbReference type="PROSITE" id="PS50206"/>
    </source>
</evidence>
<dbReference type="VEuPathDB" id="FungiDB:BD410DRAFT_721700"/>
<proteinExistence type="predicted"/>
<dbReference type="GO" id="GO:0004725">
    <property type="term" value="F:protein tyrosine phosphatase activity"/>
    <property type="evidence" value="ECO:0007669"/>
    <property type="project" value="TreeGrafter"/>
</dbReference>
<name>A0A4Y7Q6Q6_9AGAM</name>
<accession>A0A4Y7Q6Q6</accession>
<dbReference type="PANTHER" id="PTHR10828">
    <property type="entry name" value="M-PHASE INDUCER PHOSPHATASE DUAL SPECIFICITY PHOSPHATASE CDC25"/>
    <property type="match status" value="1"/>
</dbReference>
<keyword evidence="3" id="KW-1185">Reference proteome</keyword>
<dbReference type="EMBL" id="ML170171">
    <property type="protein sequence ID" value="TDL23244.1"/>
    <property type="molecule type" value="Genomic_DNA"/>
</dbReference>
<feature type="domain" description="Rhodanese" evidence="1">
    <location>
        <begin position="12"/>
        <end position="114"/>
    </location>
</feature>
<dbReference type="Gene3D" id="3.40.250.10">
    <property type="entry name" value="Rhodanese-like domain"/>
    <property type="match status" value="1"/>
</dbReference>
<evidence type="ECO:0000313" key="2">
    <source>
        <dbReference type="EMBL" id="TDL23244.1"/>
    </source>
</evidence>
<dbReference type="AlphaFoldDB" id="A0A4Y7Q6Q6"/>
<sequence length="128" mass="14708">ELSKIIKSEKKPNEDYVVVDVRGDDYPGGHIKGSVNSPAETFLDDVNDLIAKTKDVKTVIFHCALSQARGPKAARIYAETRDNLEKEGKDKEHEVLVLRGGFSEFQEKYRDDTELVEEYDKEIWDYRD</sequence>
<dbReference type="STRING" id="50990.A0A4Y7Q6Q6"/>
<dbReference type="GO" id="GO:0005634">
    <property type="term" value="C:nucleus"/>
    <property type="evidence" value="ECO:0007669"/>
    <property type="project" value="TreeGrafter"/>
</dbReference>
<dbReference type="Proteomes" id="UP000294933">
    <property type="component" value="Unassembled WGS sequence"/>
</dbReference>
<dbReference type="OrthoDB" id="102559at2759"/>
<dbReference type="GO" id="GO:0005737">
    <property type="term" value="C:cytoplasm"/>
    <property type="evidence" value="ECO:0007669"/>
    <property type="project" value="TreeGrafter"/>
</dbReference>
<protein>
    <submittedName>
        <fullName evidence="2">Rhodanese-like protein</fullName>
    </submittedName>
</protein>
<feature type="non-terminal residue" evidence="2">
    <location>
        <position position="1"/>
    </location>
</feature>
<reference evidence="2 3" key="1">
    <citation type="submission" date="2018-06" db="EMBL/GenBank/DDBJ databases">
        <title>A transcriptomic atlas of mushroom development highlights an independent origin of complex multicellularity.</title>
        <authorList>
            <consortium name="DOE Joint Genome Institute"/>
            <person name="Krizsan K."/>
            <person name="Almasi E."/>
            <person name="Merenyi Z."/>
            <person name="Sahu N."/>
            <person name="Viragh M."/>
            <person name="Koszo T."/>
            <person name="Mondo S."/>
            <person name="Kiss B."/>
            <person name="Balint B."/>
            <person name="Kues U."/>
            <person name="Barry K."/>
            <person name="Hegedus J.C."/>
            <person name="Henrissat B."/>
            <person name="Johnson J."/>
            <person name="Lipzen A."/>
            <person name="Ohm R."/>
            <person name="Nagy I."/>
            <person name="Pangilinan J."/>
            <person name="Yan J."/>
            <person name="Xiong Y."/>
            <person name="Grigoriev I.V."/>
            <person name="Hibbett D.S."/>
            <person name="Nagy L.G."/>
        </authorList>
    </citation>
    <scope>NUCLEOTIDE SEQUENCE [LARGE SCALE GENOMIC DNA]</scope>
    <source>
        <strain evidence="2 3">SZMC22713</strain>
    </source>
</reference>
<dbReference type="PROSITE" id="PS50206">
    <property type="entry name" value="RHODANESE_3"/>
    <property type="match status" value="1"/>
</dbReference>
<dbReference type="SUPFAM" id="SSF52821">
    <property type="entry name" value="Rhodanese/Cell cycle control phosphatase"/>
    <property type="match status" value="1"/>
</dbReference>
<dbReference type="InterPro" id="IPR001763">
    <property type="entry name" value="Rhodanese-like_dom"/>
</dbReference>
<evidence type="ECO:0000313" key="3">
    <source>
        <dbReference type="Proteomes" id="UP000294933"/>
    </source>
</evidence>
<dbReference type="PANTHER" id="PTHR10828:SF38">
    <property type="entry name" value="ARSENICAL-RESISTANCE PROTEIN 2-RELATED"/>
    <property type="match status" value="1"/>
</dbReference>
<dbReference type="InterPro" id="IPR036873">
    <property type="entry name" value="Rhodanese-like_dom_sf"/>
</dbReference>
<dbReference type="Pfam" id="PF00581">
    <property type="entry name" value="Rhodanese"/>
    <property type="match status" value="1"/>
</dbReference>
<dbReference type="SMART" id="SM00450">
    <property type="entry name" value="RHOD"/>
    <property type="match status" value="1"/>
</dbReference>